<evidence type="ECO:0000256" key="5">
    <source>
        <dbReference type="ARBA" id="ARBA00022771"/>
    </source>
</evidence>
<feature type="compositionally biased region" description="Basic residues" evidence="14">
    <location>
        <begin position="286"/>
        <end position="300"/>
    </location>
</feature>
<feature type="site" description="Histone H3K4me3 binding" evidence="11">
    <location>
        <position position="368"/>
    </location>
</feature>
<feature type="compositionally biased region" description="Polar residues" evidence="14">
    <location>
        <begin position="12"/>
        <end position="24"/>
    </location>
</feature>
<dbReference type="InterPro" id="IPR013083">
    <property type="entry name" value="Znf_RING/FYVE/PHD"/>
</dbReference>
<dbReference type="PROSITE" id="PS01359">
    <property type="entry name" value="ZF_PHD_1"/>
    <property type="match status" value="1"/>
</dbReference>
<dbReference type="InterPro" id="IPR001965">
    <property type="entry name" value="Znf_PHD"/>
</dbReference>
<evidence type="ECO:0000313" key="17">
    <source>
        <dbReference type="Proteomes" id="UP000192578"/>
    </source>
</evidence>
<evidence type="ECO:0000256" key="1">
    <source>
        <dbReference type="ARBA" id="ARBA00004123"/>
    </source>
</evidence>
<feature type="binding site" evidence="12">
    <location>
        <position position="370"/>
    </location>
    <ligand>
        <name>Zn(2+)</name>
        <dbReference type="ChEBI" id="CHEBI:29105"/>
        <label>1</label>
    </ligand>
</feature>
<evidence type="ECO:0000256" key="13">
    <source>
        <dbReference type="PROSITE-ProRule" id="PRU00146"/>
    </source>
</evidence>
<evidence type="ECO:0000256" key="11">
    <source>
        <dbReference type="PIRSR" id="PIRSR628651-50"/>
    </source>
</evidence>
<dbReference type="GO" id="GO:0005634">
    <property type="term" value="C:nucleus"/>
    <property type="evidence" value="ECO:0007669"/>
    <property type="project" value="UniProtKB-SubCell"/>
</dbReference>
<feature type="compositionally biased region" description="Acidic residues" evidence="14">
    <location>
        <begin position="305"/>
        <end position="317"/>
    </location>
</feature>
<name>A0A1W0WMV1_HYPEX</name>
<feature type="site" description="Histone H3K4me3 binding" evidence="11">
    <location>
        <position position="360"/>
    </location>
</feature>
<dbReference type="Proteomes" id="UP000192578">
    <property type="component" value="Unassembled WGS sequence"/>
</dbReference>
<evidence type="ECO:0000256" key="8">
    <source>
        <dbReference type="ARBA" id="ARBA00023015"/>
    </source>
</evidence>
<keyword evidence="9" id="KW-0804">Transcription</keyword>
<comment type="caution">
    <text evidence="16">The sequence shown here is derived from an EMBL/GenBank/DDBJ whole genome shotgun (WGS) entry which is preliminary data.</text>
</comment>
<dbReference type="SUPFAM" id="SSF57903">
    <property type="entry name" value="FYVE/PHD zinc finger"/>
    <property type="match status" value="1"/>
</dbReference>
<feature type="binding site" evidence="12">
    <location>
        <position position="359"/>
    </location>
    <ligand>
        <name>Zn(2+)</name>
        <dbReference type="ChEBI" id="CHEBI:29105"/>
        <label>2</label>
    </ligand>
</feature>
<evidence type="ECO:0000256" key="10">
    <source>
        <dbReference type="ARBA" id="ARBA00023242"/>
    </source>
</evidence>
<keyword evidence="7" id="KW-0156">Chromatin regulator</keyword>
<evidence type="ECO:0000256" key="4">
    <source>
        <dbReference type="ARBA" id="ARBA00022723"/>
    </source>
</evidence>
<keyword evidence="17" id="KW-1185">Reference proteome</keyword>
<dbReference type="Gene3D" id="3.30.40.10">
    <property type="entry name" value="Zinc/RING finger domain, C3HC4 (zinc finger)"/>
    <property type="match status" value="1"/>
</dbReference>
<dbReference type="PROSITE" id="PS50016">
    <property type="entry name" value="ZF_PHD_2"/>
    <property type="match status" value="1"/>
</dbReference>
<feature type="binding site" evidence="12">
    <location>
        <position position="386"/>
    </location>
    <ligand>
        <name>Zn(2+)</name>
        <dbReference type="ChEBI" id="CHEBI:29105"/>
        <label>2</label>
    </ligand>
</feature>
<feature type="compositionally biased region" description="Polar residues" evidence="14">
    <location>
        <begin position="37"/>
        <end position="47"/>
    </location>
</feature>
<evidence type="ECO:0000256" key="2">
    <source>
        <dbReference type="ARBA" id="ARBA00010210"/>
    </source>
</evidence>
<dbReference type="PANTHER" id="PTHR10333">
    <property type="entry name" value="INHIBITOR OF GROWTH PROTEIN"/>
    <property type="match status" value="1"/>
</dbReference>
<dbReference type="SMART" id="SM00249">
    <property type="entry name" value="PHD"/>
    <property type="match status" value="1"/>
</dbReference>
<dbReference type="GO" id="GO:0006325">
    <property type="term" value="P:chromatin organization"/>
    <property type="evidence" value="ECO:0007669"/>
    <property type="project" value="UniProtKB-KW"/>
</dbReference>
<feature type="site" description="Histone H3K4me3 binding" evidence="11">
    <location>
        <position position="356"/>
    </location>
</feature>
<dbReference type="EMBL" id="MTYJ01000073">
    <property type="protein sequence ID" value="OQV16512.1"/>
    <property type="molecule type" value="Genomic_DNA"/>
</dbReference>
<evidence type="ECO:0000256" key="14">
    <source>
        <dbReference type="SAM" id="MobiDB-lite"/>
    </source>
</evidence>
<feature type="binding site" evidence="12">
    <location>
        <position position="364"/>
    </location>
    <ligand>
        <name>Zn(2+)</name>
        <dbReference type="ChEBI" id="CHEBI:29105"/>
        <label>2</label>
    </ligand>
</feature>
<dbReference type="OrthoDB" id="5411773at2759"/>
<keyword evidence="5 13" id="KW-0863">Zinc-finger</keyword>
<evidence type="ECO:0000256" key="6">
    <source>
        <dbReference type="ARBA" id="ARBA00022833"/>
    </source>
</evidence>
<dbReference type="CDD" id="cd15505">
    <property type="entry name" value="PHD_ING"/>
    <property type="match status" value="1"/>
</dbReference>
<feature type="binding site" evidence="12">
    <location>
        <position position="348"/>
    </location>
    <ligand>
        <name>Zn(2+)</name>
        <dbReference type="ChEBI" id="CHEBI:29105"/>
        <label>1</label>
    </ligand>
</feature>
<feature type="binding site" evidence="12">
    <location>
        <position position="389"/>
    </location>
    <ligand>
        <name>Zn(2+)</name>
        <dbReference type="ChEBI" id="CHEBI:29105"/>
        <label>2</label>
    </ligand>
</feature>
<dbReference type="InterPro" id="IPR028651">
    <property type="entry name" value="ING_fam"/>
</dbReference>
<feature type="region of interest" description="Disordered" evidence="14">
    <location>
        <begin position="229"/>
        <end position="336"/>
    </location>
</feature>
<evidence type="ECO:0000256" key="7">
    <source>
        <dbReference type="ARBA" id="ARBA00022853"/>
    </source>
</evidence>
<keyword evidence="8" id="KW-0805">Transcription regulation</keyword>
<evidence type="ECO:0000256" key="9">
    <source>
        <dbReference type="ARBA" id="ARBA00023163"/>
    </source>
</evidence>
<proteinExistence type="inferred from homology"/>
<dbReference type="PANTHER" id="PTHR10333:SF103">
    <property type="entry name" value="INHIBITOR OF GROWTH PROTEIN 3"/>
    <property type="match status" value="1"/>
</dbReference>
<feature type="compositionally biased region" description="Basic and acidic residues" evidence="14">
    <location>
        <begin position="233"/>
        <end position="255"/>
    </location>
</feature>
<keyword evidence="10" id="KW-0539">Nucleus</keyword>
<sequence>MSNCEQKKRRTIFSSLGGMSQPQSKFAKIQPEGPKMASSSSLQQHDAGSNGSNEYGSGSNRDSLAETFVTSFFSAQGEVAKSVQKGMSTFFELDGDQQRDQETADELLAKIRQTRDEAVRNDLFQALDTLLDRMHGEQTRANQAWNIIDDQITATVAETESHWKKAEPFFRIKQKRSDNRAHAAAEFQKVGGKARKILPVVPMKLTPIGGDIVRPSLIPKMKPVMKANAKVELNSRKRSPSESPERVRTRPEKKNKTNGGAIAVRKVERKEEKSSMTAKEKETRKPKPIKKKRVVSQRRIKREESDDNSASDDDSASDSDPPYRGPSSGHDGDKKEVVDPNEPLYCTCRKVSFGQMVGCDYEKCAIEWFHFVCVTLKAKPRGKWYCPACRDGDNSKLCKFKGDG</sequence>
<feature type="binding site" evidence="12">
    <location>
        <position position="346"/>
    </location>
    <ligand>
        <name>Zn(2+)</name>
        <dbReference type="ChEBI" id="CHEBI:29105"/>
        <label>1</label>
    </ligand>
</feature>
<dbReference type="AlphaFoldDB" id="A0A1W0WMV1"/>
<evidence type="ECO:0000256" key="3">
    <source>
        <dbReference type="ARBA" id="ARBA00022604"/>
    </source>
</evidence>
<feature type="compositionally biased region" description="Basic and acidic residues" evidence="14">
    <location>
        <begin position="265"/>
        <end position="285"/>
    </location>
</feature>
<dbReference type="InterPro" id="IPR019787">
    <property type="entry name" value="Znf_PHD-finger"/>
</dbReference>
<dbReference type="InterPro" id="IPR011011">
    <property type="entry name" value="Znf_FYVE_PHD"/>
</dbReference>
<feature type="binding site" evidence="12">
    <location>
        <position position="373"/>
    </location>
    <ligand>
        <name>Zn(2+)</name>
        <dbReference type="ChEBI" id="CHEBI:29105"/>
        <label>1</label>
    </ligand>
</feature>
<gene>
    <name evidence="16" type="ORF">BV898_09350</name>
</gene>
<comment type="subcellular location">
    <subcellularLocation>
        <location evidence="1">Nucleus</location>
    </subcellularLocation>
</comment>
<keyword evidence="6 12" id="KW-0862">Zinc</keyword>
<comment type="similarity">
    <text evidence="2">Belongs to the ING family.</text>
</comment>
<evidence type="ECO:0000259" key="15">
    <source>
        <dbReference type="PROSITE" id="PS50016"/>
    </source>
</evidence>
<feature type="site" description="Histone H3K4me3 binding" evidence="11">
    <location>
        <position position="345"/>
    </location>
</feature>
<accession>A0A1W0WMV1</accession>
<protein>
    <submittedName>
        <fullName evidence="16">Inhibitor of growth protein 2</fullName>
    </submittedName>
</protein>
<reference evidence="17" key="1">
    <citation type="submission" date="2017-01" db="EMBL/GenBank/DDBJ databases">
        <title>Comparative genomics of anhydrobiosis in the tardigrade Hypsibius dujardini.</title>
        <authorList>
            <person name="Yoshida Y."/>
            <person name="Koutsovoulos G."/>
            <person name="Laetsch D."/>
            <person name="Stevens L."/>
            <person name="Kumar S."/>
            <person name="Horikawa D."/>
            <person name="Ishino K."/>
            <person name="Komine S."/>
            <person name="Tomita M."/>
            <person name="Blaxter M."/>
            <person name="Arakawa K."/>
        </authorList>
    </citation>
    <scope>NUCLEOTIDE SEQUENCE [LARGE SCALE GENOMIC DNA]</scope>
    <source>
        <strain evidence="17">Z151</strain>
    </source>
</reference>
<feature type="region of interest" description="Disordered" evidence="14">
    <location>
        <begin position="1"/>
        <end position="60"/>
    </location>
</feature>
<evidence type="ECO:0000256" key="12">
    <source>
        <dbReference type="PIRSR" id="PIRSR628651-51"/>
    </source>
</evidence>
<organism evidence="16 17">
    <name type="scientific">Hypsibius exemplaris</name>
    <name type="common">Freshwater tardigrade</name>
    <dbReference type="NCBI Taxonomy" id="2072580"/>
    <lineage>
        <taxon>Eukaryota</taxon>
        <taxon>Metazoa</taxon>
        <taxon>Ecdysozoa</taxon>
        <taxon>Tardigrada</taxon>
        <taxon>Eutardigrada</taxon>
        <taxon>Parachela</taxon>
        <taxon>Hypsibioidea</taxon>
        <taxon>Hypsibiidae</taxon>
        <taxon>Hypsibius</taxon>
    </lineage>
</organism>
<dbReference type="FunFam" id="3.30.40.10:FF:000016">
    <property type="entry name" value="Inhibitor of growth protein"/>
    <property type="match status" value="1"/>
</dbReference>
<keyword evidence="3" id="KW-0341">Growth regulation</keyword>
<feature type="domain" description="PHD-type" evidence="15">
    <location>
        <begin position="343"/>
        <end position="392"/>
    </location>
</feature>
<dbReference type="InterPro" id="IPR019786">
    <property type="entry name" value="Zinc_finger_PHD-type_CS"/>
</dbReference>
<keyword evidence="4 12" id="KW-0479">Metal-binding</keyword>
<feature type="compositionally biased region" description="Low complexity" evidence="14">
    <location>
        <begin position="48"/>
        <end position="60"/>
    </location>
</feature>
<evidence type="ECO:0000313" key="16">
    <source>
        <dbReference type="EMBL" id="OQV16512.1"/>
    </source>
</evidence>
<dbReference type="GO" id="GO:0008270">
    <property type="term" value="F:zinc ion binding"/>
    <property type="evidence" value="ECO:0007669"/>
    <property type="project" value="UniProtKB-KW"/>
</dbReference>